<dbReference type="Proteomes" id="UP001595453">
    <property type="component" value="Unassembled WGS sequence"/>
</dbReference>
<proteinExistence type="inferred from homology"/>
<evidence type="ECO:0000256" key="5">
    <source>
        <dbReference type="HAMAP-Rule" id="MF_01114"/>
    </source>
</evidence>
<dbReference type="PANTHER" id="PTHR33602">
    <property type="entry name" value="REGULATORY PROTEIN RECX FAMILY PROTEIN"/>
    <property type="match status" value="1"/>
</dbReference>
<organism evidence="9 10">
    <name type="scientific">Pseudoalteromonas fenneropenaei</name>
    <dbReference type="NCBI Taxonomy" id="1737459"/>
    <lineage>
        <taxon>Bacteria</taxon>
        <taxon>Pseudomonadati</taxon>
        <taxon>Pseudomonadota</taxon>
        <taxon>Gammaproteobacteria</taxon>
        <taxon>Alteromonadales</taxon>
        <taxon>Pseudoalteromonadaceae</taxon>
        <taxon>Pseudoalteromonas</taxon>
    </lineage>
</organism>
<feature type="domain" description="RecX third three-helical" evidence="7">
    <location>
        <begin position="101"/>
        <end position="147"/>
    </location>
</feature>
<evidence type="ECO:0000259" key="8">
    <source>
        <dbReference type="Pfam" id="PF21982"/>
    </source>
</evidence>
<evidence type="ECO:0000256" key="3">
    <source>
        <dbReference type="ARBA" id="ARBA00018111"/>
    </source>
</evidence>
<dbReference type="Pfam" id="PF21982">
    <property type="entry name" value="RecX_HTH1"/>
    <property type="match status" value="1"/>
</dbReference>
<feature type="domain" description="RecX first three-helical" evidence="8">
    <location>
        <begin position="10"/>
        <end position="47"/>
    </location>
</feature>
<dbReference type="Gene3D" id="1.10.10.10">
    <property type="entry name" value="Winged helix-like DNA-binding domain superfamily/Winged helix DNA-binding domain"/>
    <property type="match status" value="3"/>
</dbReference>
<gene>
    <name evidence="5" type="primary">recX</name>
    <name evidence="9" type="ORF">ACFOEE_00935</name>
</gene>
<keyword evidence="10" id="KW-1185">Reference proteome</keyword>
<comment type="subcellular location">
    <subcellularLocation>
        <location evidence="1 5">Cytoplasm</location>
    </subcellularLocation>
</comment>
<evidence type="ECO:0000256" key="4">
    <source>
        <dbReference type="ARBA" id="ARBA00022490"/>
    </source>
</evidence>
<dbReference type="InterPro" id="IPR053925">
    <property type="entry name" value="RecX_HTH_3rd"/>
</dbReference>
<dbReference type="InterPro" id="IPR036388">
    <property type="entry name" value="WH-like_DNA-bd_sf"/>
</dbReference>
<comment type="function">
    <text evidence="5">Modulates RecA activity.</text>
</comment>
<comment type="caution">
    <text evidence="9">The sequence shown here is derived from an EMBL/GenBank/DDBJ whole genome shotgun (WGS) entry which is preliminary data.</text>
</comment>
<sequence>MDDKEQQKLRRYAVWLLSRRDYSKTQLTQKLRQKCQGEAFVQALLAWCEKLGYIDDARFCEQYVRRQLEKGVGRQRIMAEAYAKGVARQAVENYLNDLQIDWYEQACNAYNKKFLKPFNNKDYQEKAKRQRYMAGRGFGFDEIAYAMQAAQIGE</sequence>
<evidence type="ECO:0000313" key="9">
    <source>
        <dbReference type="EMBL" id="MFC3031092.1"/>
    </source>
</evidence>
<dbReference type="RefSeq" id="WP_377119978.1">
    <property type="nucleotide sequence ID" value="NZ_JBHRSD010000001.1"/>
</dbReference>
<evidence type="ECO:0000259" key="7">
    <source>
        <dbReference type="Pfam" id="PF21981"/>
    </source>
</evidence>
<reference evidence="10" key="1">
    <citation type="journal article" date="2019" name="Int. J. Syst. Evol. Microbiol.">
        <title>The Global Catalogue of Microorganisms (GCM) 10K type strain sequencing project: providing services to taxonomists for standard genome sequencing and annotation.</title>
        <authorList>
            <consortium name="The Broad Institute Genomics Platform"/>
            <consortium name="The Broad Institute Genome Sequencing Center for Infectious Disease"/>
            <person name="Wu L."/>
            <person name="Ma J."/>
        </authorList>
    </citation>
    <scope>NUCLEOTIDE SEQUENCE [LARGE SCALE GENOMIC DNA]</scope>
    <source>
        <strain evidence="10">KCTC 42730</strain>
    </source>
</reference>
<evidence type="ECO:0000256" key="2">
    <source>
        <dbReference type="ARBA" id="ARBA00009695"/>
    </source>
</evidence>
<feature type="domain" description="RecX second three-helical" evidence="6">
    <location>
        <begin position="55"/>
        <end position="94"/>
    </location>
</feature>
<evidence type="ECO:0000256" key="1">
    <source>
        <dbReference type="ARBA" id="ARBA00004496"/>
    </source>
</evidence>
<name>A0ABV7CEU0_9GAMM</name>
<comment type="similarity">
    <text evidence="2 5">Belongs to the RecX family.</text>
</comment>
<dbReference type="Pfam" id="PF21981">
    <property type="entry name" value="RecX_HTH3"/>
    <property type="match status" value="1"/>
</dbReference>
<dbReference type="InterPro" id="IPR003783">
    <property type="entry name" value="Regulatory_RecX"/>
</dbReference>
<keyword evidence="4 5" id="KW-0963">Cytoplasm</keyword>
<dbReference type="HAMAP" id="MF_01114">
    <property type="entry name" value="RecX"/>
    <property type="match status" value="1"/>
</dbReference>
<dbReference type="PANTHER" id="PTHR33602:SF1">
    <property type="entry name" value="REGULATORY PROTEIN RECX FAMILY PROTEIN"/>
    <property type="match status" value="1"/>
</dbReference>
<dbReference type="InterPro" id="IPR053926">
    <property type="entry name" value="RecX_HTH_1st"/>
</dbReference>
<dbReference type="InterPro" id="IPR053924">
    <property type="entry name" value="RecX_HTH_2nd"/>
</dbReference>
<evidence type="ECO:0000313" key="10">
    <source>
        <dbReference type="Proteomes" id="UP001595453"/>
    </source>
</evidence>
<protein>
    <recommendedName>
        <fullName evidence="3 5">Regulatory protein RecX</fullName>
    </recommendedName>
</protein>
<accession>A0ABV7CEU0</accession>
<dbReference type="Pfam" id="PF02631">
    <property type="entry name" value="RecX_HTH2"/>
    <property type="match status" value="1"/>
</dbReference>
<dbReference type="EMBL" id="JBHRSD010000001">
    <property type="protein sequence ID" value="MFC3031092.1"/>
    <property type="molecule type" value="Genomic_DNA"/>
</dbReference>
<evidence type="ECO:0000259" key="6">
    <source>
        <dbReference type="Pfam" id="PF02631"/>
    </source>
</evidence>